<evidence type="ECO:0000313" key="2">
    <source>
        <dbReference type="Proteomes" id="UP000224460"/>
    </source>
</evidence>
<evidence type="ECO:0000313" key="1">
    <source>
        <dbReference type="EMBL" id="PHV71033.1"/>
    </source>
</evidence>
<name>A0AC61DDZ3_9FIRM</name>
<comment type="caution">
    <text evidence="1">The sequence shown here is derived from an EMBL/GenBank/DDBJ whole genome shotgun (WGS) entry which is preliminary data.</text>
</comment>
<sequence length="235" mass="26418">MKLAYDFHIHTAASPCGDQWMSPHNIVNMALLNGLDAIAITDHNTCANCASVMKVGRAKGLLVIPGMEIECQEEFHTIALFPSLEAAYEVERSVKEGLPSLKNRIDIFGNQWKLDEEDEIVGEIDQFLLTATSLTAQEVFRKVREVGGIIYPAHIDRQSYSILSNLGFIPPELGVNAIEISKGAPKEVYERNYINYQLLQSSDAHYLQDISERRHFLSAEACTIYEIFKVIDKKT</sequence>
<keyword evidence="2" id="KW-1185">Reference proteome</keyword>
<dbReference type="EMBL" id="PEDL01000005">
    <property type="protein sequence ID" value="PHV71033.1"/>
    <property type="molecule type" value="Genomic_DNA"/>
</dbReference>
<proteinExistence type="predicted"/>
<gene>
    <name evidence="1" type="ORF">CS063_06775</name>
</gene>
<accession>A0AC61DDZ3</accession>
<organism evidence="1 2">
    <name type="scientific">Sporanaerobium hydrogeniformans</name>
    <dbReference type="NCBI Taxonomy" id="3072179"/>
    <lineage>
        <taxon>Bacteria</taxon>
        <taxon>Bacillati</taxon>
        <taxon>Bacillota</taxon>
        <taxon>Clostridia</taxon>
        <taxon>Lachnospirales</taxon>
        <taxon>Lachnospiraceae</taxon>
        <taxon>Sporanaerobium</taxon>
    </lineage>
</organism>
<reference evidence="1" key="1">
    <citation type="submission" date="2017-10" db="EMBL/GenBank/DDBJ databases">
        <title>Genome sequence of cellulolytic Lachnospiraceae bacterium XHS1971 isolated from hotspring sediment.</title>
        <authorList>
            <person name="Vasudevan G."/>
            <person name="Joshi A.J."/>
            <person name="Hivarkar S."/>
            <person name="Lanjekar V.B."/>
            <person name="Dhakephalkar P.K."/>
            <person name="Dagar S."/>
        </authorList>
    </citation>
    <scope>NUCLEOTIDE SEQUENCE</scope>
    <source>
        <strain evidence="1">XHS1971</strain>
    </source>
</reference>
<dbReference type="Proteomes" id="UP000224460">
    <property type="component" value="Unassembled WGS sequence"/>
</dbReference>
<protein>
    <submittedName>
        <fullName evidence="1">Phosphoesterase</fullName>
    </submittedName>
</protein>